<dbReference type="RefSeq" id="WP_101598664.1">
    <property type="nucleotide sequence ID" value="NZ_FXYZ01000017.1"/>
</dbReference>
<keyword evidence="2" id="KW-1133">Transmembrane helix</keyword>
<protein>
    <recommendedName>
        <fullName evidence="4">GmrSD restriction endonucleases C-terminal domain-containing protein</fullName>
    </recommendedName>
</protein>
<feature type="signal peptide" evidence="3">
    <location>
        <begin position="1"/>
        <end position="26"/>
    </location>
</feature>
<keyword evidence="3" id="KW-0732">Signal</keyword>
<feature type="region of interest" description="Disordered" evidence="1">
    <location>
        <begin position="232"/>
        <end position="254"/>
    </location>
</feature>
<organism evidence="5 6">
    <name type="scientific">Brevibacterium aurantiacum</name>
    <dbReference type="NCBI Taxonomy" id="273384"/>
    <lineage>
        <taxon>Bacteria</taxon>
        <taxon>Bacillati</taxon>
        <taxon>Actinomycetota</taxon>
        <taxon>Actinomycetes</taxon>
        <taxon>Micrococcales</taxon>
        <taxon>Brevibacteriaceae</taxon>
        <taxon>Brevibacterium</taxon>
    </lineage>
</organism>
<reference evidence="5 6" key="1">
    <citation type="submission" date="2017-03" db="EMBL/GenBank/DDBJ databases">
        <authorList>
            <person name="Afonso C.L."/>
            <person name="Miller P.J."/>
            <person name="Scott M.A."/>
            <person name="Spackman E."/>
            <person name="Goraichik I."/>
            <person name="Dimitrov K.M."/>
            <person name="Suarez D.L."/>
            <person name="Swayne D.E."/>
        </authorList>
    </citation>
    <scope>NUCLEOTIDE SEQUENCE [LARGE SCALE GENOMIC DNA]</scope>
    <source>
        <strain evidence="6">6(3)</strain>
    </source>
</reference>
<keyword evidence="2" id="KW-0472">Membrane</keyword>
<gene>
    <name evidence="5" type="ORF">BAURA63_03179</name>
</gene>
<feature type="chain" id="PRO_5013823267" description="GmrSD restriction endonucleases C-terminal domain-containing protein" evidence="3">
    <location>
        <begin position="27"/>
        <end position="292"/>
    </location>
</feature>
<evidence type="ECO:0000259" key="4">
    <source>
        <dbReference type="Pfam" id="PF07510"/>
    </source>
</evidence>
<keyword evidence="2" id="KW-0812">Transmembrane</keyword>
<evidence type="ECO:0000256" key="2">
    <source>
        <dbReference type="SAM" id="Phobius"/>
    </source>
</evidence>
<feature type="transmembrane region" description="Helical" evidence="2">
    <location>
        <begin position="271"/>
        <end position="289"/>
    </location>
</feature>
<evidence type="ECO:0000313" key="6">
    <source>
        <dbReference type="Proteomes" id="UP000234327"/>
    </source>
</evidence>
<feature type="domain" description="GmrSD restriction endonucleases C-terminal" evidence="4">
    <location>
        <begin position="93"/>
        <end position="228"/>
    </location>
</feature>
<accession>A0A2H1KC24</accession>
<dbReference type="InterPro" id="IPR011089">
    <property type="entry name" value="GmrSD_C"/>
</dbReference>
<name>A0A2H1KC24_BREAU</name>
<evidence type="ECO:0000313" key="5">
    <source>
        <dbReference type="EMBL" id="SMX97246.1"/>
    </source>
</evidence>
<evidence type="ECO:0000256" key="3">
    <source>
        <dbReference type="SAM" id="SignalP"/>
    </source>
</evidence>
<proteinExistence type="predicted"/>
<dbReference type="Proteomes" id="UP000234327">
    <property type="component" value="Unassembled WGS sequence"/>
</dbReference>
<dbReference type="AlphaFoldDB" id="A0A2H1KC24"/>
<evidence type="ECO:0000256" key="1">
    <source>
        <dbReference type="SAM" id="MobiDB-lite"/>
    </source>
</evidence>
<dbReference type="Pfam" id="PF07510">
    <property type="entry name" value="GmrSD_C"/>
    <property type="match status" value="1"/>
</dbReference>
<sequence>MLNKTYFVAILAVTTATLFAPVPASASPINLDDLTGSSSPTAIGTVNQDAVKRIIQDLDTTARESLGTYDRPAQYGTWTTRSNTAVDSFCGTTREDIRNRDLTDIRYSPDDKCEIEQGVLEYDPYTGHTTEFTRQQSPDLEVEHIVPAEYHYDMIGHKQTDQERERFFDDSENLMLAGAASNSSKGSKGPAEWLVPENSAYICTYIARFSYIADKYHMPVAPTDKKAMLQGIDSCDNTTPTAGAKPPPTSDATAESPIERIDDFFFREHPGIGIAVILILGGIASRIATRSK</sequence>
<dbReference type="EMBL" id="FXYZ01000017">
    <property type="protein sequence ID" value="SMX97246.1"/>
    <property type="molecule type" value="Genomic_DNA"/>
</dbReference>